<protein>
    <submittedName>
        <fullName evidence="1">Unnamed protein product</fullName>
    </submittedName>
</protein>
<name>A0ACB5THS3_CANBO</name>
<keyword evidence="2" id="KW-1185">Reference proteome</keyword>
<sequence>MTTLDFDDYDSILSSLHQAQNGQDNQAFQSLFVKQEQNNFVPAESDPLALSSNKDNTQKLLQQQLKQQQKGYSIKRYTNVKI</sequence>
<evidence type="ECO:0000313" key="2">
    <source>
        <dbReference type="Proteomes" id="UP001165101"/>
    </source>
</evidence>
<gene>
    <name evidence="1" type="ORF">Cboi01_000096600</name>
</gene>
<dbReference type="Proteomes" id="UP001165101">
    <property type="component" value="Unassembled WGS sequence"/>
</dbReference>
<reference evidence="1" key="1">
    <citation type="submission" date="2023-04" db="EMBL/GenBank/DDBJ databases">
        <title>Candida boidinii NBRC 1967.</title>
        <authorList>
            <person name="Ichikawa N."/>
            <person name="Sato H."/>
            <person name="Tonouchi N."/>
        </authorList>
    </citation>
    <scope>NUCLEOTIDE SEQUENCE</scope>
    <source>
        <strain evidence="1">NBRC 1967</strain>
    </source>
</reference>
<dbReference type="EMBL" id="BSXV01000313">
    <property type="protein sequence ID" value="GME88554.1"/>
    <property type="molecule type" value="Genomic_DNA"/>
</dbReference>
<evidence type="ECO:0000313" key="1">
    <source>
        <dbReference type="EMBL" id="GME88554.1"/>
    </source>
</evidence>
<accession>A0ACB5THS3</accession>
<organism evidence="1 2">
    <name type="scientific">Candida boidinii</name>
    <name type="common">Yeast</name>
    <dbReference type="NCBI Taxonomy" id="5477"/>
    <lineage>
        <taxon>Eukaryota</taxon>
        <taxon>Fungi</taxon>
        <taxon>Dikarya</taxon>
        <taxon>Ascomycota</taxon>
        <taxon>Saccharomycotina</taxon>
        <taxon>Pichiomycetes</taxon>
        <taxon>Pichiales</taxon>
        <taxon>Pichiaceae</taxon>
        <taxon>Ogataea</taxon>
        <taxon>Ogataea/Candida clade</taxon>
    </lineage>
</organism>
<proteinExistence type="predicted"/>
<comment type="caution">
    <text evidence="1">The sequence shown here is derived from an EMBL/GenBank/DDBJ whole genome shotgun (WGS) entry which is preliminary data.</text>
</comment>